<dbReference type="InterPro" id="IPR013083">
    <property type="entry name" value="Znf_RING/FYVE/PHD"/>
</dbReference>
<dbReference type="CDD" id="cd16576">
    <property type="entry name" value="RING-HC_TRIM9-like_C-I"/>
    <property type="match status" value="1"/>
</dbReference>
<protein>
    <submittedName>
        <fullName evidence="11">Putative e3 ubiquitin-protein ligase trim9</fullName>
    </submittedName>
</protein>
<accession>A0A2M4CKP1</accession>
<keyword evidence="2 6" id="KW-0863">Zinc-finger</keyword>
<dbReference type="InterPro" id="IPR003961">
    <property type="entry name" value="FN3_dom"/>
</dbReference>
<dbReference type="PANTHER" id="PTHR24099:SF15">
    <property type="entry name" value="E3 UBIQUITIN-PROTEIN LIGASE TRIM9"/>
    <property type="match status" value="1"/>
</dbReference>
<keyword evidence="3" id="KW-0833">Ubl conjugation pathway</keyword>
<evidence type="ECO:0000256" key="4">
    <source>
        <dbReference type="ARBA" id="ARBA00022833"/>
    </source>
</evidence>
<dbReference type="Pfam" id="PF00041">
    <property type="entry name" value="fn3"/>
    <property type="match status" value="1"/>
</dbReference>
<dbReference type="GO" id="GO:0007411">
    <property type="term" value="P:axon guidance"/>
    <property type="evidence" value="ECO:0007669"/>
    <property type="project" value="TreeGrafter"/>
</dbReference>
<dbReference type="AlphaFoldDB" id="A0A2M4CKP1"/>
<dbReference type="SMART" id="SM00502">
    <property type="entry name" value="BBC"/>
    <property type="match status" value="1"/>
</dbReference>
<dbReference type="InterPro" id="IPR000315">
    <property type="entry name" value="Znf_B-box"/>
</dbReference>
<dbReference type="InterPro" id="IPR003649">
    <property type="entry name" value="Bbox_C"/>
</dbReference>
<feature type="compositionally biased region" description="Low complexity" evidence="7">
    <location>
        <begin position="61"/>
        <end position="72"/>
    </location>
</feature>
<dbReference type="Pfam" id="PF00643">
    <property type="entry name" value="zf-B_box"/>
    <property type="match status" value="1"/>
</dbReference>
<evidence type="ECO:0000259" key="8">
    <source>
        <dbReference type="PROSITE" id="PS50119"/>
    </source>
</evidence>
<evidence type="ECO:0000313" key="11">
    <source>
        <dbReference type="EMBL" id="MBW65829.1"/>
    </source>
</evidence>
<dbReference type="SUPFAM" id="SSF57850">
    <property type="entry name" value="RING/U-box"/>
    <property type="match status" value="1"/>
</dbReference>
<evidence type="ECO:0000259" key="9">
    <source>
        <dbReference type="PROSITE" id="PS50853"/>
    </source>
</evidence>
<dbReference type="InterPro" id="IPR050617">
    <property type="entry name" value="E3_ligase_FN3/SPRY"/>
</dbReference>
<evidence type="ECO:0000256" key="7">
    <source>
        <dbReference type="SAM" id="MobiDB-lite"/>
    </source>
</evidence>
<dbReference type="SMART" id="SM00184">
    <property type="entry name" value="RING"/>
    <property type="match status" value="1"/>
</dbReference>
<dbReference type="GO" id="GO:0043005">
    <property type="term" value="C:neuron projection"/>
    <property type="evidence" value="ECO:0007669"/>
    <property type="project" value="TreeGrafter"/>
</dbReference>
<sequence>MEEELRCPVCKQLYSSPVLLPCYHALCLACALDIQTASSSSSSAAAAAASAAGGSSSSGSSSSSGAVAVQLHQHQHHPGPSSTSSASSSSSASSTTGSSSATESVSSDQDQADKVSILSEADSGVICCTSRPGSYAGTPNLQGLLFPPSGSGSSVYSLVCPVCRKLVFFDELGARNLPLYRAMESIVDRFCEREALRCQMCETEPPKVATVICEQCEIRYCDACRELCHPARGPLAKHSLTKPRGACQLRESICGEHTEPLTMYCMGCKLPICNQCIGEQNRHQSHDLQSITAMCKAQKTELSHNLQQLSEKARSTTEFIQRLKGMSDKVTDTCIEFERVVTSQCEALIAAIHARRDVLLDVIRSDKEAKIRTLKDQQASCTGKLQQTTGLIQFCIEALKETDSAAFLQVGSMLINRVANTDMTWHQEVTNAAPRVSPIIDLTLDESSVIRAIDNLNFIQMKPAKEGEERLPAVPLAPIIIPEDCSAENNSVTVAWQAPGHSFVQGYVLELDDGSGGEFREVYCGKETICTVDGLHFNSMYNARVKAFNNTGEGEYSELIGLQTAEGKSGKADSTHICLTSV</sequence>
<dbReference type="PROSITE" id="PS51262">
    <property type="entry name" value="COS"/>
    <property type="match status" value="1"/>
</dbReference>
<feature type="domain" description="COS" evidence="10">
    <location>
        <begin position="399"/>
        <end position="459"/>
    </location>
</feature>
<dbReference type="SUPFAM" id="SSF49265">
    <property type="entry name" value="Fibronectin type III"/>
    <property type="match status" value="1"/>
</dbReference>
<dbReference type="Gene3D" id="1.20.5.170">
    <property type="match status" value="1"/>
</dbReference>
<keyword evidence="1" id="KW-0479">Metal-binding</keyword>
<dbReference type="Pfam" id="PF13445">
    <property type="entry name" value="zf-RING_UBOX"/>
    <property type="match status" value="1"/>
</dbReference>
<name>A0A2M4CKP1_ANODA</name>
<organism evidence="11">
    <name type="scientific">Anopheles darlingi</name>
    <name type="common">Mosquito</name>
    <dbReference type="NCBI Taxonomy" id="43151"/>
    <lineage>
        <taxon>Eukaryota</taxon>
        <taxon>Metazoa</taxon>
        <taxon>Ecdysozoa</taxon>
        <taxon>Arthropoda</taxon>
        <taxon>Hexapoda</taxon>
        <taxon>Insecta</taxon>
        <taxon>Pterygota</taxon>
        <taxon>Neoptera</taxon>
        <taxon>Endopterygota</taxon>
        <taxon>Diptera</taxon>
        <taxon>Nematocera</taxon>
        <taxon>Culicoidea</taxon>
        <taxon>Culicidae</taxon>
        <taxon>Anophelinae</taxon>
        <taxon>Anopheles</taxon>
    </lineage>
</organism>
<dbReference type="VEuPathDB" id="VectorBase:ADAR2_007128"/>
<dbReference type="Gene3D" id="3.30.40.10">
    <property type="entry name" value="Zinc/RING finger domain, C3HC4 (zinc finger)"/>
    <property type="match status" value="1"/>
</dbReference>
<proteinExistence type="predicted"/>
<evidence type="ECO:0000256" key="3">
    <source>
        <dbReference type="ARBA" id="ARBA00022786"/>
    </source>
</evidence>
<evidence type="ECO:0000256" key="5">
    <source>
        <dbReference type="ARBA" id="ARBA00023054"/>
    </source>
</evidence>
<evidence type="ECO:0000256" key="1">
    <source>
        <dbReference type="ARBA" id="ARBA00022723"/>
    </source>
</evidence>
<dbReference type="CDD" id="cd19803">
    <property type="entry name" value="Bbox1_TRIM9-like_C-I"/>
    <property type="match status" value="1"/>
</dbReference>
<dbReference type="InterPro" id="IPR013783">
    <property type="entry name" value="Ig-like_fold"/>
</dbReference>
<dbReference type="PROSITE" id="PS50119">
    <property type="entry name" value="ZF_BBOX"/>
    <property type="match status" value="2"/>
</dbReference>
<dbReference type="VEuPathDB" id="VectorBase:ADAC006301"/>
<dbReference type="PROSITE" id="PS50853">
    <property type="entry name" value="FN3"/>
    <property type="match status" value="1"/>
</dbReference>
<feature type="domain" description="Fibronectin type-III" evidence="9">
    <location>
        <begin position="474"/>
        <end position="567"/>
    </location>
</feature>
<dbReference type="FunFam" id="2.60.40.10:FF:000178">
    <property type="entry name" value="E3 ubiquitin-protein ligase TRIM9 isoform X1"/>
    <property type="match status" value="1"/>
</dbReference>
<dbReference type="CDD" id="cd00063">
    <property type="entry name" value="FN3"/>
    <property type="match status" value="1"/>
</dbReference>
<dbReference type="InterPro" id="IPR017903">
    <property type="entry name" value="COS_domain"/>
</dbReference>
<evidence type="ECO:0000256" key="6">
    <source>
        <dbReference type="PROSITE-ProRule" id="PRU00024"/>
    </source>
</evidence>
<dbReference type="PANTHER" id="PTHR24099">
    <property type="entry name" value="E3 UBIQUITIN-PROTEIN LIGASE TRIM36-RELATED"/>
    <property type="match status" value="1"/>
</dbReference>
<dbReference type="GO" id="GO:0008270">
    <property type="term" value="F:zinc ion binding"/>
    <property type="evidence" value="ECO:0007669"/>
    <property type="project" value="UniProtKB-KW"/>
</dbReference>
<dbReference type="SMART" id="SM00060">
    <property type="entry name" value="FN3"/>
    <property type="match status" value="1"/>
</dbReference>
<dbReference type="InterPro" id="IPR036116">
    <property type="entry name" value="FN3_sf"/>
</dbReference>
<reference evidence="11" key="1">
    <citation type="submission" date="2018-01" db="EMBL/GenBank/DDBJ databases">
        <title>An insight into the sialome of Amazonian anophelines.</title>
        <authorList>
            <person name="Ribeiro J.M."/>
            <person name="Scarpassa V."/>
            <person name="Calvo E."/>
        </authorList>
    </citation>
    <scope>NUCLEOTIDE SEQUENCE</scope>
</reference>
<dbReference type="EMBL" id="GGFL01001651">
    <property type="protein sequence ID" value="MBW65829.1"/>
    <property type="molecule type" value="Transcribed_RNA"/>
</dbReference>
<evidence type="ECO:0000259" key="10">
    <source>
        <dbReference type="PROSITE" id="PS51262"/>
    </source>
</evidence>
<dbReference type="VEuPathDB" id="VectorBase:ADAC003373"/>
<dbReference type="InterPro" id="IPR001841">
    <property type="entry name" value="Znf_RING"/>
</dbReference>
<feature type="domain" description="B box-type" evidence="8">
    <location>
        <begin position="196"/>
        <end position="243"/>
    </location>
</feature>
<dbReference type="Gene3D" id="4.10.830.40">
    <property type="match status" value="1"/>
</dbReference>
<dbReference type="SMART" id="SM00336">
    <property type="entry name" value="BBOX"/>
    <property type="match status" value="2"/>
</dbReference>
<keyword evidence="4" id="KW-0862">Zinc</keyword>
<evidence type="ECO:0000256" key="2">
    <source>
        <dbReference type="ARBA" id="ARBA00022771"/>
    </source>
</evidence>
<dbReference type="InterPro" id="IPR027370">
    <property type="entry name" value="Znf-RING_euk"/>
</dbReference>
<feature type="compositionally biased region" description="Low complexity" evidence="7">
    <location>
        <begin position="81"/>
        <end position="107"/>
    </location>
</feature>
<feature type="region of interest" description="Disordered" evidence="7">
    <location>
        <begin position="61"/>
        <end position="113"/>
    </location>
</feature>
<dbReference type="Gene3D" id="3.30.160.60">
    <property type="entry name" value="Classic Zinc Finger"/>
    <property type="match status" value="1"/>
</dbReference>
<keyword evidence="5" id="KW-0175">Coiled coil</keyword>
<dbReference type="Gene3D" id="2.60.40.10">
    <property type="entry name" value="Immunoglobulins"/>
    <property type="match status" value="1"/>
</dbReference>
<dbReference type="SUPFAM" id="SSF57845">
    <property type="entry name" value="B-box zinc-binding domain"/>
    <property type="match status" value="1"/>
</dbReference>
<feature type="domain" description="B box-type" evidence="8">
    <location>
        <begin position="249"/>
        <end position="291"/>
    </location>
</feature>